<dbReference type="Gene3D" id="2.40.30.170">
    <property type="match status" value="1"/>
</dbReference>
<gene>
    <name evidence="6" type="ORF">GCM10008905_27600</name>
</gene>
<evidence type="ECO:0000256" key="1">
    <source>
        <dbReference type="ARBA" id="ARBA00004196"/>
    </source>
</evidence>
<dbReference type="Gene3D" id="2.40.420.20">
    <property type="match status" value="1"/>
</dbReference>
<dbReference type="Gene3D" id="2.40.50.100">
    <property type="match status" value="1"/>
</dbReference>
<dbReference type="EMBL" id="BAAACF010000003">
    <property type="protein sequence ID" value="GAA0728557.1"/>
    <property type="molecule type" value="Genomic_DNA"/>
</dbReference>
<evidence type="ECO:0000256" key="2">
    <source>
        <dbReference type="ARBA" id="ARBA00023054"/>
    </source>
</evidence>
<accession>A0ABP3UEI3</accession>
<dbReference type="PANTHER" id="PTHR32347:SF14">
    <property type="entry name" value="EFFLUX SYSTEM COMPONENT YKNX-RELATED"/>
    <property type="match status" value="1"/>
</dbReference>
<name>A0ABP3UEI3_9CLOT</name>
<organism evidence="6 7">
    <name type="scientific">Clostridium malenominatum</name>
    <dbReference type="NCBI Taxonomy" id="1539"/>
    <lineage>
        <taxon>Bacteria</taxon>
        <taxon>Bacillati</taxon>
        <taxon>Bacillota</taxon>
        <taxon>Clostridia</taxon>
        <taxon>Eubacteriales</taxon>
        <taxon>Clostridiaceae</taxon>
        <taxon>Clostridium</taxon>
    </lineage>
</organism>
<keyword evidence="4" id="KW-0812">Transmembrane</keyword>
<feature type="domain" description="YknX-like C-terminal permuted SH3-like" evidence="5">
    <location>
        <begin position="312"/>
        <end position="378"/>
    </location>
</feature>
<dbReference type="Proteomes" id="UP001500339">
    <property type="component" value="Unassembled WGS sequence"/>
</dbReference>
<reference evidence="7" key="1">
    <citation type="journal article" date="2019" name="Int. J. Syst. Evol. Microbiol.">
        <title>The Global Catalogue of Microorganisms (GCM) 10K type strain sequencing project: providing services to taxonomists for standard genome sequencing and annotation.</title>
        <authorList>
            <consortium name="The Broad Institute Genomics Platform"/>
            <consortium name="The Broad Institute Genome Sequencing Center for Infectious Disease"/>
            <person name="Wu L."/>
            <person name="Ma J."/>
        </authorList>
    </citation>
    <scope>NUCLEOTIDE SEQUENCE [LARGE SCALE GENOMIC DNA]</scope>
    <source>
        <strain evidence="7">JCM 1405</strain>
    </source>
</reference>
<dbReference type="PANTHER" id="PTHR32347">
    <property type="entry name" value="EFFLUX SYSTEM COMPONENT YKNX-RELATED"/>
    <property type="match status" value="1"/>
</dbReference>
<proteinExistence type="predicted"/>
<keyword evidence="4" id="KW-0472">Membrane</keyword>
<evidence type="ECO:0000313" key="6">
    <source>
        <dbReference type="EMBL" id="GAA0728557.1"/>
    </source>
</evidence>
<dbReference type="Pfam" id="PF25989">
    <property type="entry name" value="YknX_C"/>
    <property type="match status" value="1"/>
</dbReference>
<keyword evidence="7" id="KW-1185">Reference proteome</keyword>
<evidence type="ECO:0000256" key="3">
    <source>
        <dbReference type="SAM" id="Coils"/>
    </source>
</evidence>
<dbReference type="InterPro" id="IPR058637">
    <property type="entry name" value="YknX-like_C"/>
</dbReference>
<dbReference type="RefSeq" id="WP_343770568.1">
    <property type="nucleotide sequence ID" value="NZ_BAAACF010000003.1"/>
</dbReference>
<evidence type="ECO:0000259" key="5">
    <source>
        <dbReference type="Pfam" id="PF25989"/>
    </source>
</evidence>
<dbReference type="InterPro" id="IPR050465">
    <property type="entry name" value="UPF0194_transport"/>
</dbReference>
<comment type="subcellular location">
    <subcellularLocation>
        <location evidence="1">Cell envelope</location>
    </subcellularLocation>
</comment>
<feature type="coiled-coil region" evidence="3">
    <location>
        <begin position="98"/>
        <end position="168"/>
    </location>
</feature>
<protein>
    <submittedName>
        <fullName evidence="6">Efflux RND transporter periplasmic adaptor subunit</fullName>
    </submittedName>
</protein>
<sequence length="382" mass="42631">MKKKSLIWVIPVGLIMLLLSFLYIRRVEKKPSLVKTAMAKEGEIRSYLSITGTIKSKKYKEYFGTQSKIKRIYVKVGDKVKKGDVLIELEIPSMDESIKQGEIQYENALLQNRDLINQKNKIGEKIRDLDNKIKELENNINPNTLPELQALKTQRENIQNISDEKIKQSQNSVTLAKISLDSLRKKKEETKDKIIADMDGVVTAINGGEGAIVNGMTPTIVVEDVQDLKVIISLGKYDINKVKVGQEVIIRGIQKNYSGKVSMIEPAAKKVTSPLGGDKTLDASIDILEKVDDLKIDFDVDIDILTGKVDKALKIPAECIRSEKGGKNMVYIFKEGKAVEREVKVGFQSDTEIEILEGVSLGEKVILNPSSNITNETVVKES</sequence>
<feature type="transmembrane region" description="Helical" evidence="4">
    <location>
        <begin position="6"/>
        <end position="24"/>
    </location>
</feature>
<comment type="caution">
    <text evidence="6">The sequence shown here is derived from an EMBL/GenBank/DDBJ whole genome shotgun (WGS) entry which is preliminary data.</text>
</comment>
<keyword evidence="4" id="KW-1133">Transmembrane helix</keyword>
<evidence type="ECO:0000256" key="4">
    <source>
        <dbReference type="SAM" id="Phobius"/>
    </source>
</evidence>
<keyword evidence="2 3" id="KW-0175">Coiled coil</keyword>
<evidence type="ECO:0000313" key="7">
    <source>
        <dbReference type="Proteomes" id="UP001500339"/>
    </source>
</evidence>